<proteinExistence type="predicted"/>
<organism evidence="1 3">
    <name type="scientific">Medicago truncatula</name>
    <name type="common">Barrel medic</name>
    <name type="synonym">Medicago tribuloides</name>
    <dbReference type="NCBI Taxonomy" id="3880"/>
    <lineage>
        <taxon>Eukaryota</taxon>
        <taxon>Viridiplantae</taxon>
        <taxon>Streptophyta</taxon>
        <taxon>Embryophyta</taxon>
        <taxon>Tracheophyta</taxon>
        <taxon>Spermatophyta</taxon>
        <taxon>Magnoliopsida</taxon>
        <taxon>eudicotyledons</taxon>
        <taxon>Gunneridae</taxon>
        <taxon>Pentapetalae</taxon>
        <taxon>rosids</taxon>
        <taxon>fabids</taxon>
        <taxon>Fabales</taxon>
        <taxon>Fabaceae</taxon>
        <taxon>Papilionoideae</taxon>
        <taxon>50 kb inversion clade</taxon>
        <taxon>NPAAA clade</taxon>
        <taxon>Hologalegina</taxon>
        <taxon>IRL clade</taxon>
        <taxon>Trifolieae</taxon>
        <taxon>Medicago</taxon>
    </lineage>
</organism>
<dbReference type="PaxDb" id="3880-AES61946"/>
<reference evidence="1 3" key="2">
    <citation type="journal article" date="2014" name="BMC Genomics">
        <title>An improved genome release (version Mt4.0) for the model legume Medicago truncatula.</title>
        <authorList>
            <person name="Tang H."/>
            <person name="Krishnakumar V."/>
            <person name="Bidwell S."/>
            <person name="Rosen B."/>
            <person name="Chan A."/>
            <person name="Zhou S."/>
            <person name="Gentzbittel L."/>
            <person name="Childs K.L."/>
            <person name="Yandell M."/>
            <person name="Gundlach H."/>
            <person name="Mayer K.F."/>
            <person name="Schwartz D.C."/>
            <person name="Town C.D."/>
        </authorList>
    </citation>
    <scope>GENOME REANNOTATION</scope>
    <source>
        <strain evidence="1">A17</strain>
        <strain evidence="2 3">cv. Jemalong A17</strain>
    </source>
</reference>
<dbReference type="Proteomes" id="UP000002051">
    <property type="component" value="Unassembled WGS sequence"/>
</dbReference>
<dbReference type="HOGENOM" id="CLU_1613311_0_0_1"/>
<sequence>MPKHWKGLEHHLSEPNLKTTFFVFNQAKDIYLTLSNNLRIKVTTLLKSMLLRSFHKTQTHKNFTKTSLEYFHHISKTRNHFQVKPKPLEANSAIYNFYVYTESKFKTEKGENCEYFPNLPHRKSVADVRRTKTGKSAQKSGTDFGNSGADFELHSSSKISLTMRF</sequence>
<keyword evidence="3" id="KW-1185">Reference proteome</keyword>
<evidence type="ECO:0000313" key="1">
    <source>
        <dbReference type="EMBL" id="KEH16142.1"/>
    </source>
</evidence>
<evidence type="ECO:0000313" key="2">
    <source>
        <dbReference type="EnsemblPlants" id="KEH16142"/>
    </source>
</evidence>
<reference evidence="2" key="3">
    <citation type="submission" date="2015-06" db="UniProtKB">
        <authorList>
            <consortium name="EnsemblPlants"/>
        </authorList>
    </citation>
    <scope>IDENTIFICATION</scope>
    <source>
        <strain evidence="2">cv. Jemalong A17</strain>
    </source>
</reference>
<reference evidence="1 3" key="1">
    <citation type="journal article" date="2011" name="Nature">
        <title>The Medicago genome provides insight into the evolution of rhizobial symbioses.</title>
        <authorList>
            <person name="Young N.D."/>
            <person name="Debelle F."/>
            <person name="Oldroyd G.E."/>
            <person name="Geurts R."/>
            <person name="Cannon S.B."/>
            <person name="Udvardi M.K."/>
            <person name="Benedito V.A."/>
            <person name="Mayer K.F."/>
            <person name="Gouzy J."/>
            <person name="Schoof H."/>
            <person name="Van de Peer Y."/>
            <person name="Proost S."/>
            <person name="Cook D.R."/>
            <person name="Meyers B.C."/>
            <person name="Spannagl M."/>
            <person name="Cheung F."/>
            <person name="De Mita S."/>
            <person name="Krishnakumar V."/>
            <person name="Gundlach H."/>
            <person name="Zhou S."/>
            <person name="Mudge J."/>
            <person name="Bharti A.K."/>
            <person name="Murray J.D."/>
            <person name="Naoumkina M.A."/>
            <person name="Rosen B."/>
            <person name="Silverstein K.A."/>
            <person name="Tang H."/>
            <person name="Rombauts S."/>
            <person name="Zhao P.X."/>
            <person name="Zhou P."/>
            <person name="Barbe V."/>
            <person name="Bardou P."/>
            <person name="Bechner M."/>
            <person name="Bellec A."/>
            <person name="Berger A."/>
            <person name="Berges H."/>
            <person name="Bidwell S."/>
            <person name="Bisseling T."/>
            <person name="Choisne N."/>
            <person name="Couloux A."/>
            <person name="Denny R."/>
            <person name="Deshpande S."/>
            <person name="Dai X."/>
            <person name="Doyle J.J."/>
            <person name="Dudez A.M."/>
            <person name="Farmer A.D."/>
            <person name="Fouteau S."/>
            <person name="Franken C."/>
            <person name="Gibelin C."/>
            <person name="Gish J."/>
            <person name="Goldstein S."/>
            <person name="Gonzalez A.J."/>
            <person name="Green P.J."/>
            <person name="Hallab A."/>
            <person name="Hartog M."/>
            <person name="Hua A."/>
            <person name="Humphray S.J."/>
            <person name="Jeong D.H."/>
            <person name="Jing Y."/>
            <person name="Jocker A."/>
            <person name="Kenton S.M."/>
            <person name="Kim D.J."/>
            <person name="Klee K."/>
            <person name="Lai H."/>
            <person name="Lang C."/>
            <person name="Lin S."/>
            <person name="Macmil S.L."/>
            <person name="Magdelenat G."/>
            <person name="Matthews L."/>
            <person name="McCorrison J."/>
            <person name="Monaghan E.L."/>
            <person name="Mun J.H."/>
            <person name="Najar F.Z."/>
            <person name="Nicholson C."/>
            <person name="Noirot C."/>
            <person name="O'Bleness M."/>
            <person name="Paule C.R."/>
            <person name="Poulain J."/>
            <person name="Prion F."/>
            <person name="Qin B."/>
            <person name="Qu C."/>
            <person name="Retzel E.F."/>
            <person name="Riddle C."/>
            <person name="Sallet E."/>
            <person name="Samain S."/>
            <person name="Samson N."/>
            <person name="Sanders I."/>
            <person name="Saurat O."/>
            <person name="Scarpelli C."/>
            <person name="Schiex T."/>
            <person name="Segurens B."/>
            <person name="Severin A.J."/>
            <person name="Sherrier D.J."/>
            <person name="Shi R."/>
            <person name="Sims S."/>
            <person name="Singer S.R."/>
            <person name="Sinharoy S."/>
            <person name="Sterck L."/>
            <person name="Viollet A."/>
            <person name="Wang B.B."/>
            <person name="Wang K."/>
            <person name="Wang M."/>
            <person name="Wang X."/>
            <person name="Warfsmann J."/>
            <person name="Weissenbach J."/>
            <person name="White D.D."/>
            <person name="White J.D."/>
            <person name="Wiley G.B."/>
            <person name="Wincker P."/>
            <person name="Xing Y."/>
            <person name="Yang L."/>
            <person name="Yao Z."/>
            <person name="Ying F."/>
            <person name="Zhai J."/>
            <person name="Zhou L."/>
            <person name="Zuber A."/>
            <person name="Denarie J."/>
            <person name="Dixon R.A."/>
            <person name="May G.D."/>
            <person name="Schwartz D.C."/>
            <person name="Rogers J."/>
            <person name="Quetier F."/>
            <person name="Town C.D."/>
            <person name="Roe B.A."/>
        </authorList>
    </citation>
    <scope>NUCLEOTIDE SEQUENCE [LARGE SCALE GENOMIC DNA]</scope>
    <source>
        <strain evidence="1">A17</strain>
        <strain evidence="2 3">cv. Jemalong A17</strain>
    </source>
</reference>
<accession>A0A072TFI6</accession>
<dbReference type="EMBL" id="KL403033">
    <property type="protein sequence ID" value="KEH16142.1"/>
    <property type="molecule type" value="Genomic_DNA"/>
</dbReference>
<name>A0A072TFI6_MEDTR</name>
<gene>
    <name evidence="1" type="ORF">MTR_0308s0050</name>
</gene>
<dbReference type="AlphaFoldDB" id="A0A072TFI6"/>
<evidence type="ECO:0000313" key="3">
    <source>
        <dbReference type="Proteomes" id="UP000002051"/>
    </source>
</evidence>
<protein>
    <submittedName>
        <fullName evidence="1 2">Uncharacterized protein</fullName>
    </submittedName>
</protein>
<dbReference type="EnsemblPlants" id="KEH16142">
    <property type="protein sequence ID" value="KEH16142"/>
    <property type="gene ID" value="MTR_0308s0050"/>
</dbReference>